<dbReference type="GO" id="GO:0005524">
    <property type="term" value="F:ATP binding"/>
    <property type="evidence" value="ECO:0007669"/>
    <property type="project" value="InterPro"/>
</dbReference>
<evidence type="ECO:0000313" key="9">
    <source>
        <dbReference type="EMBL" id="CAI9773041.1"/>
    </source>
</evidence>
<dbReference type="PANTHER" id="PTHR19241">
    <property type="entry name" value="ATP-BINDING CASSETTE TRANSPORTER"/>
    <property type="match status" value="1"/>
</dbReference>
<protein>
    <recommendedName>
        <fullName evidence="11">ABC transporter domain-containing protein</fullName>
    </recommendedName>
</protein>
<feature type="transmembrane region" description="Helical" evidence="6">
    <location>
        <begin position="214"/>
        <end position="231"/>
    </location>
</feature>
<evidence type="ECO:0000259" key="8">
    <source>
        <dbReference type="Pfam" id="PF01061"/>
    </source>
</evidence>
<evidence type="ECO:0000313" key="10">
    <source>
        <dbReference type="Proteomes" id="UP000834106"/>
    </source>
</evidence>
<dbReference type="InterPro" id="IPR013525">
    <property type="entry name" value="ABC2_TM"/>
</dbReference>
<keyword evidence="10" id="KW-1185">Reference proteome</keyword>
<dbReference type="Gene3D" id="3.40.50.300">
    <property type="entry name" value="P-loop containing nucleotide triphosphate hydrolases"/>
    <property type="match status" value="2"/>
</dbReference>
<dbReference type="SUPFAM" id="SSF52540">
    <property type="entry name" value="P-loop containing nucleoside triphosphate hydrolases"/>
    <property type="match status" value="1"/>
</dbReference>
<keyword evidence="3 6" id="KW-0812">Transmembrane</keyword>
<feature type="transmembrane region" description="Helical" evidence="6">
    <location>
        <begin position="177"/>
        <end position="202"/>
    </location>
</feature>
<dbReference type="AlphaFoldDB" id="A0AAD1ZND3"/>
<feature type="domain" description="ABC-2 type transporter transmembrane" evidence="8">
    <location>
        <begin position="158"/>
        <end position="257"/>
    </location>
</feature>
<gene>
    <name evidence="9" type="ORF">FPE_LOCUS20471</name>
</gene>
<accession>A0AAD1ZND3</accession>
<dbReference type="Pfam" id="PF00005">
    <property type="entry name" value="ABC_tran"/>
    <property type="match status" value="1"/>
</dbReference>
<evidence type="ECO:0000259" key="7">
    <source>
        <dbReference type="Pfam" id="PF00005"/>
    </source>
</evidence>
<dbReference type="GO" id="GO:0016887">
    <property type="term" value="F:ATP hydrolysis activity"/>
    <property type="evidence" value="ECO:0007669"/>
    <property type="project" value="InterPro"/>
</dbReference>
<comment type="subcellular location">
    <subcellularLocation>
        <location evidence="1">Membrane</location>
        <topology evidence="1">Multi-pass membrane protein</topology>
    </subcellularLocation>
</comment>
<feature type="transmembrane region" description="Helical" evidence="6">
    <location>
        <begin position="238"/>
        <end position="256"/>
    </location>
</feature>
<dbReference type="GO" id="GO:0005886">
    <property type="term" value="C:plasma membrane"/>
    <property type="evidence" value="ECO:0007669"/>
    <property type="project" value="UniProtKB-ARBA"/>
</dbReference>
<evidence type="ECO:0008006" key="11">
    <source>
        <dbReference type="Google" id="ProtNLM"/>
    </source>
</evidence>
<keyword evidence="2" id="KW-0813">Transport</keyword>
<dbReference type="GO" id="GO:0140359">
    <property type="term" value="F:ABC-type transporter activity"/>
    <property type="evidence" value="ECO:0007669"/>
    <property type="project" value="InterPro"/>
</dbReference>
<dbReference type="Proteomes" id="UP000834106">
    <property type="component" value="Chromosome 12"/>
</dbReference>
<dbReference type="InterPro" id="IPR027417">
    <property type="entry name" value="P-loop_NTPase"/>
</dbReference>
<dbReference type="EMBL" id="OU503047">
    <property type="protein sequence ID" value="CAI9773041.1"/>
    <property type="molecule type" value="Genomic_DNA"/>
</dbReference>
<name>A0AAD1ZND3_9LAMI</name>
<dbReference type="Pfam" id="PF01061">
    <property type="entry name" value="ABC2_membrane"/>
    <property type="match status" value="1"/>
</dbReference>
<proteinExistence type="predicted"/>
<evidence type="ECO:0000256" key="5">
    <source>
        <dbReference type="ARBA" id="ARBA00023136"/>
    </source>
</evidence>
<feature type="transmembrane region" description="Helical" evidence="6">
    <location>
        <begin position="276"/>
        <end position="295"/>
    </location>
</feature>
<reference evidence="9" key="1">
    <citation type="submission" date="2023-05" db="EMBL/GenBank/DDBJ databases">
        <authorList>
            <person name="Huff M."/>
        </authorList>
    </citation>
    <scope>NUCLEOTIDE SEQUENCE</scope>
</reference>
<evidence type="ECO:0000256" key="3">
    <source>
        <dbReference type="ARBA" id="ARBA00022692"/>
    </source>
</evidence>
<sequence>MVVSGAGKTTLINVLAGQKTGGYIEGDTRISGYPKNQVTFATVSGYCEQNDIHSLHVTVEESLLYSAWLHLPADPLGVDGFSTEQRKRLIIAIELVANPSIIFMDEPTSGLDARAAAIVMRAVRNTVDIGRTVVCTIHQPSIDIFESFDDVFPVFESVVAVERTVFYRERAAGMFSALPYAFAQVRLCIQTFVYRLLLYSMIGFEWQAEKFLWFYYYVFMYFVYFTLYGTMHVALTPSYQIAAILMSFFLSFWNLFSANSSVVEVILLRFSSGMDLLWAYVGWALLFFFVFVYGIKVLNFQRR</sequence>
<evidence type="ECO:0000256" key="6">
    <source>
        <dbReference type="SAM" id="Phobius"/>
    </source>
</evidence>
<keyword evidence="4 6" id="KW-1133">Transmembrane helix</keyword>
<feature type="domain" description="ABC transporter" evidence="7">
    <location>
        <begin position="4"/>
        <end position="109"/>
    </location>
</feature>
<keyword evidence="5 6" id="KW-0472">Membrane</keyword>
<organism evidence="9 10">
    <name type="scientific">Fraxinus pennsylvanica</name>
    <dbReference type="NCBI Taxonomy" id="56036"/>
    <lineage>
        <taxon>Eukaryota</taxon>
        <taxon>Viridiplantae</taxon>
        <taxon>Streptophyta</taxon>
        <taxon>Embryophyta</taxon>
        <taxon>Tracheophyta</taxon>
        <taxon>Spermatophyta</taxon>
        <taxon>Magnoliopsida</taxon>
        <taxon>eudicotyledons</taxon>
        <taxon>Gunneridae</taxon>
        <taxon>Pentapetalae</taxon>
        <taxon>asterids</taxon>
        <taxon>lamiids</taxon>
        <taxon>Lamiales</taxon>
        <taxon>Oleaceae</taxon>
        <taxon>Oleeae</taxon>
        <taxon>Fraxinus</taxon>
    </lineage>
</organism>
<evidence type="ECO:0000256" key="4">
    <source>
        <dbReference type="ARBA" id="ARBA00022989"/>
    </source>
</evidence>
<dbReference type="InterPro" id="IPR003439">
    <property type="entry name" value="ABC_transporter-like_ATP-bd"/>
</dbReference>
<evidence type="ECO:0000256" key="1">
    <source>
        <dbReference type="ARBA" id="ARBA00004141"/>
    </source>
</evidence>
<evidence type="ECO:0000256" key="2">
    <source>
        <dbReference type="ARBA" id="ARBA00022448"/>
    </source>
</evidence>